<evidence type="ECO:0000313" key="1">
    <source>
        <dbReference type="EMBL" id="KAJ9053100.1"/>
    </source>
</evidence>
<accession>A0ACC2RSM5</accession>
<name>A0ACC2RSM5_9FUNG</name>
<protein>
    <submittedName>
        <fullName evidence="1">Uncharacterized protein</fullName>
    </submittedName>
</protein>
<keyword evidence="2" id="KW-1185">Reference proteome</keyword>
<evidence type="ECO:0000313" key="2">
    <source>
        <dbReference type="Proteomes" id="UP001165960"/>
    </source>
</evidence>
<organism evidence="1 2">
    <name type="scientific">Entomophthora muscae</name>
    <dbReference type="NCBI Taxonomy" id="34485"/>
    <lineage>
        <taxon>Eukaryota</taxon>
        <taxon>Fungi</taxon>
        <taxon>Fungi incertae sedis</taxon>
        <taxon>Zoopagomycota</taxon>
        <taxon>Entomophthoromycotina</taxon>
        <taxon>Entomophthoromycetes</taxon>
        <taxon>Entomophthorales</taxon>
        <taxon>Entomophthoraceae</taxon>
        <taxon>Entomophthora</taxon>
    </lineage>
</organism>
<proteinExistence type="predicted"/>
<dbReference type="EMBL" id="QTSX02006558">
    <property type="protein sequence ID" value="KAJ9053100.1"/>
    <property type="molecule type" value="Genomic_DNA"/>
</dbReference>
<comment type="caution">
    <text evidence="1">The sequence shown here is derived from an EMBL/GenBank/DDBJ whole genome shotgun (WGS) entry which is preliminary data.</text>
</comment>
<dbReference type="Proteomes" id="UP001165960">
    <property type="component" value="Unassembled WGS sequence"/>
</dbReference>
<reference evidence="1" key="1">
    <citation type="submission" date="2022-04" db="EMBL/GenBank/DDBJ databases">
        <title>Genome of the entomopathogenic fungus Entomophthora muscae.</title>
        <authorList>
            <person name="Elya C."/>
            <person name="Lovett B.R."/>
            <person name="Lee E."/>
            <person name="Macias A.M."/>
            <person name="Hajek A.E."/>
            <person name="De Bivort B.L."/>
            <person name="Kasson M.T."/>
            <person name="De Fine Licht H.H."/>
            <person name="Stajich J.E."/>
        </authorList>
    </citation>
    <scope>NUCLEOTIDE SEQUENCE</scope>
    <source>
        <strain evidence="1">Berkeley</strain>
    </source>
</reference>
<gene>
    <name evidence="1" type="ORF">DSO57_1027538</name>
</gene>
<sequence>MSLELPSMAQCVPPGCDKTVASGFIYEAIFEIIGIDILASDEHLACVTSAPSLYPVKAVSQVPGHTAIHRKNLCNKDYVPAALSR</sequence>